<dbReference type="SMART" id="SM00448">
    <property type="entry name" value="REC"/>
    <property type="match status" value="1"/>
</dbReference>
<evidence type="ECO:0000256" key="3">
    <source>
        <dbReference type="ARBA" id="ARBA00023015"/>
    </source>
</evidence>
<name>A0ABT1CED9_9PROT</name>
<evidence type="ECO:0000256" key="4">
    <source>
        <dbReference type="ARBA" id="ARBA00023125"/>
    </source>
</evidence>
<evidence type="ECO:0000256" key="5">
    <source>
        <dbReference type="ARBA" id="ARBA00023163"/>
    </source>
</evidence>
<feature type="DNA-binding region" description="OmpR/PhoB-type" evidence="7">
    <location>
        <begin position="124"/>
        <end position="222"/>
    </location>
</feature>
<dbReference type="InterPro" id="IPR011006">
    <property type="entry name" value="CheY-like_superfamily"/>
</dbReference>
<comment type="caution">
    <text evidence="6">Lacks conserved residue(s) required for the propagation of feature annotation.</text>
</comment>
<proteinExistence type="predicted"/>
<dbReference type="CDD" id="cd00383">
    <property type="entry name" value="trans_reg_C"/>
    <property type="match status" value="1"/>
</dbReference>
<evidence type="ECO:0000256" key="6">
    <source>
        <dbReference type="PROSITE-ProRule" id="PRU00169"/>
    </source>
</evidence>
<dbReference type="PROSITE" id="PS51755">
    <property type="entry name" value="OMPR_PHOB"/>
    <property type="match status" value="1"/>
</dbReference>
<dbReference type="Gene3D" id="3.40.50.2300">
    <property type="match status" value="1"/>
</dbReference>
<dbReference type="InterPro" id="IPR001789">
    <property type="entry name" value="Sig_transdc_resp-reg_receiver"/>
</dbReference>
<organism evidence="10 11">
    <name type="scientific">Asaia lannensis NBRC 102526</name>
    <dbReference type="NCBI Taxonomy" id="1307926"/>
    <lineage>
        <taxon>Bacteria</taxon>
        <taxon>Pseudomonadati</taxon>
        <taxon>Pseudomonadota</taxon>
        <taxon>Alphaproteobacteria</taxon>
        <taxon>Acetobacterales</taxon>
        <taxon>Acetobacteraceae</taxon>
        <taxon>Asaia</taxon>
    </lineage>
</organism>
<evidence type="ECO:0000259" key="9">
    <source>
        <dbReference type="PROSITE" id="PS51755"/>
    </source>
</evidence>
<dbReference type="Pfam" id="PF00072">
    <property type="entry name" value="Response_reg"/>
    <property type="match status" value="1"/>
</dbReference>
<dbReference type="Proteomes" id="UP001523401">
    <property type="component" value="Unassembled WGS sequence"/>
</dbReference>
<dbReference type="InterPro" id="IPR036388">
    <property type="entry name" value="WH-like_DNA-bd_sf"/>
</dbReference>
<sequence>MRLLLAESDQATAHALIKTLRQGGITVDHAHTGHEAIDMLRHYDYDLALTELTLEDLEGYEVIRRARNTQIQTPIIVLSGMSRAQAKIKAFHAGADDYITKPFDTDELLARLQAVLRRSRGFSTTVMTVGPLSLDLNAKSASVDGNMVQLTGKEYAILELLVLRRGNVLTKDAFLNHLYGGIDEPEMKIIDVFICKLRRKLQQFGAGHLIGTVWGRGYVLRDDSKSPLPLSATAEQGRQHNLGALQPSL</sequence>
<reference evidence="10 11" key="1">
    <citation type="submission" date="2022-06" db="EMBL/GenBank/DDBJ databases">
        <title>Whole-genome of Asaia lannensis strain LMG 27011T.</title>
        <authorList>
            <person name="Sombolestani A."/>
        </authorList>
    </citation>
    <scope>NUCLEOTIDE SEQUENCE [LARGE SCALE GENOMIC DNA]</scope>
    <source>
        <strain evidence="10 11">NBRC 102526</strain>
    </source>
</reference>
<dbReference type="InterPro" id="IPR001867">
    <property type="entry name" value="OmpR/PhoB-type_DNA-bd"/>
</dbReference>
<dbReference type="Pfam" id="PF00486">
    <property type="entry name" value="Trans_reg_C"/>
    <property type="match status" value="1"/>
</dbReference>
<feature type="domain" description="OmpR/PhoB-type" evidence="9">
    <location>
        <begin position="124"/>
        <end position="222"/>
    </location>
</feature>
<dbReference type="Gene3D" id="1.10.10.10">
    <property type="entry name" value="Winged helix-like DNA-binding domain superfamily/Winged helix DNA-binding domain"/>
    <property type="match status" value="1"/>
</dbReference>
<accession>A0ABT1CED9</accession>
<keyword evidence="4 7" id="KW-0238">DNA-binding</keyword>
<dbReference type="PANTHER" id="PTHR48111:SF22">
    <property type="entry name" value="REGULATOR OF RPOS"/>
    <property type="match status" value="1"/>
</dbReference>
<evidence type="ECO:0000313" key="11">
    <source>
        <dbReference type="Proteomes" id="UP001523401"/>
    </source>
</evidence>
<keyword evidence="2" id="KW-0902">Two-component regulatory system</keyword>
<keyword evidence="11" id="KW-1185">Reference proteome</keyword>
<evidence type="ECO:0000256" key="2">
    <source>
        <dbReference type="ARBA" id="ARBA00023012"/>
    </source>
</evidence>
<protein>
    <submittedName>
        <fullName evidence="10">Response regulator transcription factor</fullName>
    </submittedName>
</protein>
<dbReference type="EMBL" id="JAMXQU010000002">
    <property type="protein sequence ID" value="MCO6159213.1"/>
    <property type="molecule type" value="Genomic_DNA"/>
</dbReference>
<dbReference type="RefSeq" id="WP_252848696.1">
    <property type="nucleotide sequence ID" value="NZ_BAPW01000012.1"/>
</dbReference>
<dbReference type="PROSITE" id="PS50110">
    <property type="entry name" value="RESPONSE_REGULATORY"/>
    <property type="match status" value="1"/>
</dbReference>
<dbReference type="SUPFAM" id="SSF52172">
    <property type="entry name" value="CheY-like"/>
    <property type="match status" value="1"/>
</dbReference>
<keyword evidence="3" id="KW-0805">Transcription regulation</keyword>
<gene>
    <name evidence="10" type="ORF">NF685_04100</name>
</gene>
<evidence type="ECO:0000256" key="7">
    <source>
        <dbReference type="PROSITE-ProRule" id="PRU01091"/>
    </source>
</evidence>
<keyword evidence="1" id="KW-0597">Phosphoprotein</keyword>
<evidence type="ECO:0000313" key="10">
    <source>
        <dbReference type="EMBL" id="MCO6159213.1"/>
    </source>
</evidence>
<comment type="caution">
    <text evidence="10">The sequence shown here is derived from an EMBL/GenBank/DDBJ whole genome shotgun (WGS) entry which is preliminary data.</text>
</comment>
<dbReference type="InterPro" id="IPR039420">
    <property type="entry name" value="WalR-like"/>
</dbReference>
<evidence type="ECO:0000259" key="8">
    <source>
        <dbReference type="PROSITE" id="PS50110"/>
    </source>
</evidence>
<dbReference type="PANTHER" id="PTHR48111">
    <property type="entry name" value="REGULATOR OF RPOS"/>
    <property type="match status" value="1"/>
</dbReference>
<feature type="domain" description="Response regulatory" evidence="8">
    <location>
        <begin position="2"/>
        <end position="116"/>
    </location>
</feature>
<dbReference type="SMART" id="SM00862">
    <property type="entry name" value="Trans_reg_C"/>
    <property type="match status" value="1"/>
</dbReference>
<keyword evidence="5" id="KW-0804">Transcription</keyword>
<evidence type="ECO:0000256" key="1">
    <source>
        <dbReference type="ARBA" id="ARBA00022553"/>
    </source>
</evidence>